<dbReference type="Gene3D" id="1.10.10.60">
    <property type="entry name" value="Homeodomain-like"/>
    <property type="match status" value="2"/>
</dbReference>
<keyword evidence="1 5" id="KW-0597">Phosphoprotein</keyword>
<evidence type="ECO:0000313" key="10">
    <source>
        <dbReference type="Proteomes" id="UP000076555"/>
    </source>
</evidence>
<evidence type="ECO:0000259" key="8">
    <source>
        <dbReference type="PROSITE" id="PS50110"/>
    </source>
</evidence>
<dbReference type="RefSeq" id="WP_063871045.1">
    <property type="nucleotide sequence ID" value="NZ_CAWMRI010000003.1"/>
</dbReference>
<keyword evidence="4" id="KW-0804">Transcription</keyword>
<feature type="domain" description="HTH araC/xylS-type" evidence="7">
    <location>
        <begin position="166"/>
        <end position="264"/>
    </location>
</feature>
<dbReference type="SMART" id="SM00342">
    <property type="entry name" value="HTH_ARAC"/>
    <property type="match status" value="1"/>
</dbReference>
<dbReference type="InterPro" id="IPR018062">
    <property type="entry name" value="HTH_AraC-typ_CS"/>
</dbReference>
<evidence type="ECO:0000256" key="6">
    <source>
        <dbReference type="SAM" id="MobiDB-lite"/>
    </source>
</evidence>
<dbReference type="GO" id="GO:0000156">
    <property type="term" value="F:phosphorelay response regulator activity"/>
    <property type="evidence" value="ECO:0007669"/>
    <property type="project" value="TreeGrafter"/>
</dbReference>
<reference evidence="9 10" key="1">
    <citation type="submission" date="2016-04" db="EMBL/GenBank/DDBJ databases">
        <title>Draft Genome Assembly of the Bloom-forming Cyanobacterium Nodularia spumigena Strain CENA596 in Shrimp Production Ponds.</title>
        <authorList>
            <person name="Popin R.V."/>
            <person name="Rigonato J."/>
            <person name="Abreu V.A."/>
            <person name="Andreote A.P."/>
            <person name="Silveira S.B."/>
            <person name="Odebrecht C."/>
            <person name="Fiore M.F."/>
        </authorList>
    </citation>
    <scope>NUCLEOTIDE SEQUENCE [LARGE SCALE GENOMIC DNA]</scope>
    <source>
        <strain evidence="9 10">CENA596</strain>
    </source>
</reference>
<gene>
    <name evidence="9" type="ORF">A2T98_00165</name>
</gene>
<dbReference type="SUPFAM" id="SSF46689">
    <property type="entry name" value="Homeodomain-like"/>
    <property type="match status" value="2"/>
</dbReference>
<dbReference type="InterPro" id="IPR011006">
    <property type="entry name" value="CheY-like_superfamily"/>
</dbReference>
<dbReference type="SUPFAM" id="SSF52172">
    <property type="entry name" value="CheY-like"/>
    <property type="match status" value="1"/>
</dbReference>
<dbReference type="InterPro" id="IPR039420">
    <property type="entry name" value="WalR-like"/>
</dbReference>
<feature type="compositionally biased region" description="Basic and acidic residues" evidence="6">
    <location>
        <begin position="273"/>
        <end position="288"/>
    </location>
</feature>
<comment type="caution">
    <text evidence="9">The sequence shown here is derived from an EMBL/GenBank/DDBJ whole genome shotgun (WGS) entry which is preliminary data.</text>
</comment>
<feature type="domain" description="Response regulatory" evidence="8">
    <location>
        <begin position="8"/>
        <end position="124"/>
    </location>
</feature>
<sequence length="295" mass="33132">MIQESTKTILIIEDDATTRNLYAKGLEAEGFNTIVAENGLVGIEKALTYLPDLVVCDIVMPDMDGYSVLQRMRQDPVTAIIPFIFLTGSDHQTDVRKGMELGADDYLTKPCTLEQLLKAIAIRLEKQSLLHRWYATKSHQMPESVPADTTPSVTSNSIFPAIPHLKEVFDYIEANYHRGITLSNVAEAVGYSPAYLTSRVNKKTGQTVNGWIVKRRMAAARLLLRDSDQTIEQISTALGYQNACHFSRQFRQDHGIPPKTWRNQNQLSQVFSSEKKPQMINSHPEHENYAPLGLG</sequence>
<keyword evidence="3 9" id="KW-0238">DNA-binding</keyword>
<dbReference type="AlphaFoldDB" id="A0A166L1W6"/>
<evidence type="ECO:0000256" key="5">
    <source>
        <dbReference type="PROSITE-ProRule" id="PRU00169"/>
    </source>
</evidence>
<dbReference type="CDD" id="cd17574">
    <property type="entry name" value="REC_OmpR"/>
    <property type="match status" value="1"/>
</dbReference>
<evidence type="ECO:0000256" key="4">
    <source>
        <dbReference type="ARBA" id="ARBA00023163"/>
    </source>
</evidence>
<feature type="region of interest" description="Disordered" evidence="6">
    <location>
        <begin position="272"/>
        <end position="295"/>
    </location>
</feature>
<dbReference type="InterPro" id="IPR001789">
    <property type="entry name" value="Sig_transdc_resp-reg_receiver"/>
</dbReference>
<evidence type="ECO:0000313" key="9">
    <source>
        <dbReference type="EMBL" id="KZL51803.1"/>
    </source>
</evidence>
<dbReference type="Proteomes" id="UP000076555">
    <property type="component" value="Unassembled WGS sequence"/>
</dbReference>
<dbReference type="Pfam" id="PF12833">
    <property type="entry name" value="HTH_18"/>
    <property type="match status" value="1"/>
</dbReference>
<dbReference type="PROSITE" id="PS01124">
    <property type="entry name" value="HTH_ARAC_FAMILY_2"/>
    <property type="match status" value="1"/>
</dbReference>
<dbReference type="PROSITE" id="PS50110">
    <property type="entry name" value="RESPONSE_REGULATORY"/>
    <property type="match status" value="1"/>
</dbReference>
<proteinExistence type="predicted"/>
<dbReference type="PANTHER" id="PTHR48111:SF4">
    <property type="entry name" value="DNA-BINDING DUAL TRANSCRIPTIONAL REGULATOR OMPR"/>
    <property type="match status" value="1"/>
</dbReference>
<dbReference type="GO" id="GO:0005829">
    <property type="term" value="C:cytosol"/>
    <property type="evidence" value="ECO:0007669"/>
    <property type="project" value="TreeGrafter"/>
</dbReference>
<dbReference type="InterPro" id="IPR018060">
    <property type="entry name" value="HTH_AraC"/>
</dbReference>
<dbReference type="InterPro" id="IPR009057">
    <property type="entry name" value="Homeodomain-like_sf"/>
</dbReference>
<dbReference type="OrthoDB" id="508510at2"/>
<dbReference type="SMART" id="SM00448">
    <property type="entry name" value="REC"/>
    <property type="match status" value="1"/>
</dbReference>
<keyword evidence="2" id="KW-0805">Transcription regulation</keyword>
<organism evidence="9 10">
    <name type="scientific">Nodularia spumigena CENA596</name>
    <dbReference type="NCBI Taxonomy" id="1819295"/>
    <lineage>
        <taxon>Bacteria</taxon>
        <taxon>Bacillati</taxon>
        <taxon>Cyanobacteriota</taxon>
        <taxon>Cyanophyceae</taxon>
        <taxon>Nostocales</taxon>
        <taxon>Nodulariaceae</taxon>
        <taxon>Nodularia</taxon>
    </lineage>
</organism>
<dbReference type="PROSITE" id="PS00041">
    <property type="entry name" value="HTH_ARAC_FAMILY_1"/>
    <property type="match status" value="1"/>
</dbReference>
<dbReference type="GO" id="GO:0000976">
    <property type="term" value="F:transcription cis-regulatory region binding"/>
    <property type="evidence" value="ECO:0007669"/>
    <property type="project" value="TreeGrafter"/>
</dbReference>
<dbReference type="Gene3D" id="3.40.50.2300">
    <property type="match status" value="1"/>
</dbReference>
<dbReference type="PANTHER" id="PTHR48111">
    <property type="entry name" value="REGULATOR OF RPOS"/>
    <property type="match status" value="1"/>
</dbReference>
<dbReference type="Pfam" id="PF00072">
    <property type="entry name" value="Response_reg"/>
    <property type="match status" value="1"/>
</dbReference>
<evidence type="ECO:0000259" key="7">
    <source>
        <dbReference type="PROSITE" id="PS01124"/>
    </source>
</evidence>
<evidence type="ECO:0000256" key="2">
    <source>
        <dbReference type="ARBA" id="ARBA00023015"/>
    </source>
</evidence>
<accession>A0A166L1W6</accession>
<dbReference type="GO" id="GO:0003700">
    <property type="term" value="F:DNA-binding transcription factor activity"/>
    <property type="evidence" value="ECO:0007669"/>
    <property type="project" value="InterPro"/>
</dbReference>
<feature type="modified residue" description="4-aspartylphosphate" evidence="5">
    <location>
        <position position="57"/>
    </location>
</feature>
<name>A0A166L1W6_NODSP</name>
<evidence type="ECO:0000256" key="3">
    <source>
        <dbReference type="ARBA" id="ARBA00023125"/>
    </source>
</evidence>
<evidence type="ECO:0000256" key="1">
    <source>
        <dbReference type="ARBA" id="ARBA00022553"/>
    </source>
</evidence>
<dbReference type="GO" id="GO:0032993">
    <property type="term" value="C:protein-DNA complex"/>
    <property type="evidence" value="ECO:0007669"/>
    <property type="project" value="TreeGrafter"/>
</dbReference>
<dbReference type="EMBL" id="LWAJ01000003">
    <property type="protein sequence ID" value="KZL51803.1"/>
    <property type="molecule type" value="Genomic_DNA"/>
</dbReference>
<protein>
    <submittedName>
        <fullName evidence="9">DNA-binding response regulator</fullName>
    </submittedName>
</protein>